<evidence type="ECO:0000256" key="3">
    <source>
        <dbReference type="ARBA" id="ARBA00022723"/>
    </source>
</evidence>
<evidence type="ECO:0000313" key="8">
    <source>
        <dbReference type="Proteomes" id="UP000887566"/>
    </source>
</evidence>
<evidence type="ECO:0000256" key="5">
    <source>
        <dbReference type="ARBA" id="ARBA00022833"/>
    </source>
</evidence>
<accession>A0A914WJ08</accession>
<evidence type="ECO:0000256" key="4">
    <source>
        <dbReference type="ARBA" id="ARBA00022771"/>
    </source>
</evidence>
<evidence type="ECO:0000256" key="6">
    <source>
        <dbReference type="PROSITE-ProRule" id="PRU00723"/>
    </source>
</evidence>
<dbReference type="InterPro" id="IPR000571">
    <property type="entry name" value="Znf_CCCH"/>
</dbReference>
<reference evidence="9" key="1">
    <citation type="submission" date="2022-11" db="UniProtKB">
        <authorList>
            <consortium name="WormBaseParasite"/>
        </authorList>
    </citation>
    <scope>IDENTIFICATION</scope>
</reference>
<evidence type="ECO:0000256" key="1">
    <source>
        <dbReference type="ARBA" id="ARBA00000900"/>
    </source>
</evidence>
<proteinExistence type="predicted"/>
<keyword evidence="8" id="KW-1185">Reference proteome</keyword>
<dbReference type="Pfam" id="PF18345">
    <property type="entry name" value="zf_CCCH_4"/>
    <property type="match status" value="1"/>
</dbReference>
<dbReference type="SUPFAM" id="SSF90229">
    <property type="entry name" value="CCCH zinc finger"/>
    <property type="match status" value="2"/>
</dbReference>
<dbReference type="GO" id="GO:0008270">
    <property type="term" value="F:zinc ion binding"/>
    <property type="evidence" value="ECO:0007669"/>
    <property type="project" value="UniProtKB-KW"/>
</dbReference>
<dbReference type="InterPro" id="IPR045072">
    <property type="entry name" value="MKRN-like"/>
</dbReference>
<name>A0A914WJ08_9BILA</name>
<evidence type="ECO:0000256" key="2">
    <source>
        <dbReference type="ARBA" id="ARBA00012483"/>
    </source>
</evidence>
<sequence length="135" mass="15524">MANVCVNFTLGYCQNGDNCRFLHPSPNDANRDVRPCQLYLQGTCRLGNMCRFSHRQADQSERASESSQDEDDVEEIYIEDRGIQTDDLKLSNSRKTTLEKGRAIYDRIVTDPVIFEAINKNDQGLLRDLYKLFNP</sequence>
<protein>
    <recommendedName>
        <fullName evidence="2">RING-type E3 ubiquitin transferase</fullName>
        <ecNumber evidence="2">2.3.2.27</ecNumber>
    </recommendedName>
</protein>
<dbReference type="EC" id="2.3.2.27" evidence="2"/>
<keyword evidence="3 6" id="KW-0479">Metal-binding</keyword>
<dbReference type="SMART" id="SM00356">
    <property type="entry name" value="ZnF_C3H1"/>
    <property type="match status" value="2"/>
</dbReference>
<feature type="domain" description="C3H1-type" evidence="7">
    <location>
        <begin position="4"/>
        <end position="26"/>
    </location>
</feature>
<dbReference type="Pfam" id="PF00642">
    <property type="entry name" value="zf-CCCH"/>
    <property type="match status" value="1"/>
</dbReference>
<dbReference type="Proteomes" id="UP000887566">
    <property type="component" value="Unplaced"/>
</dbReference>
<keyword evidence="4 6" id="KW-0863">Zinc-finger</keyword>
<dbReference type="GO" id="GO:0000209">
    <property type="term" value="P:protein polyubiquitination"/>
    <property type="evidence" value="ECO:0007669"/>
    <property type="project" value="InterPro"/>
</dbReference>
<dbReference type="PANTHER" id="PTHR11224:SF10">
    <property type="entry name" value="IP09428P-RELATED"/>
    <property type="match status" value="1"/>
</dbReference>
<evidence type="ECO:0000313" key="9">
    <source>
        <dbReference type="WBParaSite" id="PSAMB.scaffold400size53026.g5348.t1"/>
    </source>
</evidence>
<dbReference type="PANTHER" id="PTHR11224">
    <property type="entry name" value="MAKORIN-RELATED"/>
    <property type="match status" value="1"/>
</dbReference>
<dbReference type="GO" id="GO:0061630">
    <property type="term" value="F:ubiquitin protein ligase activity"/>
    <property type="evidence" value="ECO:0007669"/>
    <property type="project" value="UniProtKB-EC"/>
</dbReference>
<dbReference type="Gene3D" id="4.10.1000.10">
    <property type="entry name" value="Zinc finger, CCCH-type"/>
    <property type="match status" value="1"/>
</dbReference>
<keyword evidence="5 6" id="KW-0862">Zinc</keyword>
<dbReference type="WBParaSite" id="PSAMB.scaffold400size53026.g5348.t1">
    <property type="protein sequence ID" value="PSAMB.scaffold400size53026.g5348.t1"/>
    <property type="gene ID" value="PSAMB.scaffold400size53026.g5348"/>
</dbReference>
<dbReference type="InterPro" id="IPR036855">
    <property type="entry name" value="Znf_CCCH_sf"/>
</dbReference>
<dbReference type="PROSITE" id="PS50103">
    <property type="entry name" value="ZF_C3H1"/>
    <property type="match status" value="2"/>
</dbReference>
<feature type="domain" description="C3H1-type" evidence="7">
    <location>
        <begin position="30"/>
        <end position="57"/>
    </location>
</feature>
<organism evidence="8 9">
    <name type="scientific">Plectus sambesii</name>
    <dbReference type="NCBI Taxonomy" id="2011161"/>
    <lineage>
        <taxon>Eukaryota</taxon>
        <taxon>Metazoa</taxon>
        <taxon>Ecdysozoa</taxon>
        <taxon>Nematoda</taxon>
        <taxon>Chromadorea</taxon>
        <taxon>Plectida</taxon>
        <taxon>Plectina</taxon>
        <taxon>Plectoidea</taxon>
        <taxon>Plectidae</taxon>
        <taxon>Plectus</taxon>
    </lineage>
</organism>
<feature type="zinc finger region" description="C3H1-type" evidence="6">
    <location>
        <begin position="30"/>
        <end position="57"/>
    </location>
</feature>
<evidence type="ECO:0000259" key="7">
    <source>
        <dbReference type="PROSITE" id="PS50103"/>
    </source>
</evidence>
<comment type="catalytic activity">
    <reaction evidence="1">
        <text>S-ubiquitinyl-[E2 ubiquitin-conjugating enzyme]-L-cysteine + [acceptor protein]-L-lysine = [E2 ubiquitin-conjugating enzyme]-L-cysteine + N(6)-ubiquitinyl-[acceptor protein]-L-lysine.</text>
        <dbReference type="EC" id="2.3.2.27"/>
    </reaction>
</comment>
<feature type="zinc finger region" description="C3H1-type" evidence="6">
    <location>
        <begin position="4"/>
        <end position="26"/>
    </location>
</feature>
<dbReference type="AlphaFoldDB" id="A0A914WJ08"/>